<dbReference type="CDD" id="cd02775">
    <property type="entry name" value="MopB_CT"/>
    <property type="match status" value="1"/>
</dbReference>
<evidence type="ECO:0000256" key="1">
    <source>
        <dbReference type="ARBA" id="ARBA00022723"/>
    </source>
</evidence>
<dbReference type="Pfam" id="PF00384">
    <property type="entry name" value="Molybdopterin"/>
    <property type="match status" value="1"/>
</dbReference>
<keyword evidence="3" id="KW-0411">Iron-sulfur</keyword>
<evidence type="ECO:0000256" key="4">
    <source>
        <dbReference type="SAM" id="MobiDB-lite"/>
    </source>
</evidence>
<reference evidence="7 8" key="1">
    <citation type="journal article" date="2010" name="ChemBioChem">
        <title>Cloning and characterization of the biosynthetic gene cluster of 16-membered macrolide antibiotic FD-891: involvement of a dual functional cytochrome P450 monooxygenase catalyzing epoxidation and hydroxylation.</title>
        <authorList>
            <person name="Kudo F."/>
            <person name="Motegi A."/>
            <person name="Mizoue K."/>
            <person name="Eguchi T."/>
        </authorList>
    </citation>
    <scope>NUCLEOTIDE SEQUENCE [LARGE SCALE GENOMIC DNA]</scope>
    <source>
        <strain evidence="7 8">A-8890</strain>
    </source>
</reference>
<proteinExistence type="predicted"/>
<protein>
    <recommendedName>
        <fullName evidence="9">Nitrate reductase</fullName>
    </recommendedName>
</protein>
<evidence type="ECO:0000259" key="5">
    <source>
        <dbReference type="Pfam" id="PF00384"/>
    </source>
</evidence>
<evidence type="ECO:0000256" key="2">
    <source>
        <dbReference type="ARBA" id="ARBA00023004"/>
    </source>
</evidence>
<evidence type="ECO:0000313" key="7">
    <source>
        <dbReference type="EMBL" id="BBC30428.1"/>
    </source>
</evidence>
<keyword evidence="2" id="KW-0408">Iron</keyword>
<feature type="region of interest" description="Disordered" evidence="4">
    <location>
        <begin position="595"/>
        <end position="631"/>
    </location>
</feature>
<dbReference type="SUPFAM" id="SSF53706">
    <property type="entry name" value="Formate dehydrogenase/DMSO reductase, domains 1-3"/>
    <property type="match status" value="1"/>
</dbReference>
<evidence type="ECO:0008006" key="9">
    <source>
        <dbReference type="Google" id="ProtNLM"/>
    </source>
</evidence>
<name>A0ABM7F3Q4_9ACTN</name>
<organism evidence="7 8">
    <name type="scientific">Streptomyces graminofaciens</name>
    <dbReference type="NCBI Taxonomy" id="68212"/>
    <lineage>
        <taxon>Bacteria</taxon>
        <taxon>Bacillati</taxon>
        <taxon>Actinomycetota</taxon>
        <taxon>Actinomycetes</taxon>
        <taxon>Kitasatosporales</taxon>
        <taxon>Streptomycetaceae</taxon>
        <taxon>Streptomyces</taxon>
    </lineage>
</organism>
<dbReference type="PANTHER" id="PTHR43105:SF2">
    <property type="entry name" value="RESPIRATORY NITRATE REDUCTASE 2 ALPHA CHAIN"/>
    <property type="match status" value="1"/>
</dbReference>
<feature type="domain" description="Molybdopterin oxidoreductase" evidence="5">
    <location>
        <begin position="63"/>
        <end position="499"/>
    </location>
</feature>
<feature type="compositionally biased region" description="Gly residues" evidence="4">
    <location>
        <begin position="606"/>
        <end position="623"/>
    </location>
</feature>
<dbReference type="Gene3D" id="3.40.50.740">
    <property type="match status" value="1"/>
</dbReference>
<evidence type="ECO:0000313" key="8">
    <source>
        <dbReference type="Proteomes" id="UP001321542"/>
    </source>
</evidence>
<keyword evidence="1" id="KW-0479">Metal-binding</keyword>
<dbReference type="SUPFAM" id="SSF50692">
    <property type="entry name" value="ADC-like"/>
    <property type="match status" value="1"/>
</dbReference>
<gene>
    <name evidence="7" type="ORF">SGFS_017220</name>
</gene>
<dbReference type="InterPro" id="IPR006657">
    <property type="entry name" value="MoPterin_dinucl-bd_dom"/>
</dbReference>
<dbReference type="Proteomes" id="UP001321542">
    <property type="component" value="Chromosome"/>
</dbReference>
<dbReference type="EMBL" id="AP018448">
    <property type="protein sequence ID" value="BBC30428.1"/>
    <property type="molecule type" value="Genomic_DNA"/>
</dbReference>
<evidence type="ECO:0000256" key="3">
    <source>
        <dbReference type="ARBA" id="ARBA00023014"/>
    </source>
</evidence>
<dbReference type="InterPro" id="IPR009010">
    <property type="entry name" value="Asp_de-COase-like_dom_sf"/>
</dbReference>
<feature type="domain" description="Molybdopterin dinucleotide-binding" evidence="6">
    <location>
        <begin position="677"/>
        <end position="782"/>
    </location>
</feature>
<reference evidence="7 8" key="2">
    <citation type="journal article" date="2023" name="ChemBioChem">
        <title>Acyltransferase Domain Exchange between Two Independent Type I Polyketide Synthases in the Same Producer Strain of Macrolide Antibiotics.</title>
        <authorList>
            <person name="Kudo F."/>
            <person name="Kishikawa K."/>
            <person name="Tsuboi K."/>
            <person name="Kido T."/>
            <person name="Usui T."/>
            <person name="Hashimoto J."/>
            <person name="Shin-Ya K."/>
            <person name="Miyanaga A."/>
            <person name="Eguchi T."/>
        </authorList>
    </citation>
    <scope>NUCLEOTIDE SEQUENCE [LARGE SCALE GENOMIC DNA]</scope>
    <source>
        <strain evidence="7 8">A-8890</strain>
    </source>
</reference>
<dbReference type="Pfam" id="PF01568">
    <property type="entry name" value="Molydop_binding"/>
    <property type="match status" value="1"/>
</dbReference>
<sequence length="805" mass="88406">MADPAQGSPGRARQTLCTFCGVVDQVTVTEDRKVRATGSLGVCVKGAHYFQKHLGAHPEKVARFTSPMLRSPYGWERVSWDYAIDMVADTILTDRQDFGRDALAFYGVGQMTMEALWVTKKFFQGHLGSNNICSNAEQCLANNAGGHELVFGNEGPFSCYDDYRSAEAIFFYGHNPAINHPTVFQRYVRRNRDAVKVVVDPRRTDTVTQLLADNPDNIHLPVRSGSDVLLNLMFARRLLDTGAWDRGYVERHVDQDSAASFLDLLRQGPFSVDEVVPRITPEGMDPAEMRARVERACDLWARRRVVSTSSVGINQTVGSAGVASILNLHLLTGAIGEPGRGHVRMAGQSNASSELALGFSGRLLPFRARVDNPEHRAVMADKWNLPPWRISPRPGLPVASFATSERLRTLFVFGTNPARNFPNLRRWREKMMDLCIVYADSYYNPEILEYADIILPCRTKHETSGIFLNGERRLQYMEPVEEPPFEAWGDVRIVCSVARRIADRLGDQQPPATDGEPSQEDIESWVADGNLDLSGPALDAAFRYPAGPDGEPSGEAIWQEIQQASRGFYNEFIDADGEPITQDRIRSGEGVQWQGERRYVPTPADGDGGAGGDGASGGDGSAHGDGSADGEVPLFSGVFRADRRRARFHLPAAERLVPFQERGRGFVLITGRGAMGTGNAVRRQNTAMFNSSTATGADDWPERNHVYVNPADAERVGLAPGAEAVLRNDLGEIICPVAISEDVPAGHVYLTFHPDRAGTHPNILTSSDNIDPHTWQPLLKDTRVDVLPVAPVAASIPAATARVER</sequence>
<keyword evidence="8" id="KW-1185">Reference proteome</keyword>
<evidence type="ECO:0000259" key="6">
    <source>
        <dbReference type="Pfam" id="PF01568"/>
    </source>
</evidence>
<dbReference type="Gene3D" id="2.40.40.20">
    <property type="match status" value="1"/>
</dbReference>
<accession>A0ABM7F3Q4</accession>
<dbReference type="InterPro" id="IPR006656">
    <property type="entry name" value="Mopterin_OxRdtase"/>
</dbReference>
<dbReference type="Gene3D" id="3.40.228.10">
    <property type="entry name" value="Dimethylsulfoxide Reductase, domain 2"/>
    <property type="match status" value="1"/>
</dbReference>
<dbReference type="InterPro" id="IPR050123">
    <property type="entry name" value="Prok_molybdopt-oxidoreductase"/>
</dbReference>
<dbReference type="PANTHER" id="PTHR43105">
    <property type="entry name" value="RESPIRATORY NITRATE REDUCTASE"/>
    <property type="match status" value="1"/>
</dbReference>
<dbReference type="RefSeq" id="WP_286249018.1">
    <property type="nucleotide sequence ID" value="NZ_AP018448.1"/>
</dbReference>